<dbReference type="InterPro" id="IPR050772">
    <property type="entry name" value="Hydratase-Decarb/MhpD_sf"/>
</dbReference>
<dbReference type="Gene3D" id="3.90.850.10">
    <property type="entry name" value="Fumarylacetoacetase-like, C-terminal domain"/>
    <property type="match status" value="1"/>
</dbReference>
<dbReference type="RefSeq" id="WP_301590336.1">
    <property type="nucleotide sequence ID" value="NZ_JAPFQI010000008.1"/>
</dbReference>
<sequence length="239" mass="24571">MADSRLATLLLDAWKGGAPVPASTAPPADAAAAYAVQSAMLDGIGLRGGWKVGAASPSATPLSAPLPAGCLLPSGTVFPGAMRGVELELALRLSRDVPAGEALRRSDFDAMLPAIEVVETRLAGWERAPALLKLADLQTHGALVLGEPIPMRDLDFSALEAELRLDGEVVAATRGANTAGSLEWLLHGLSRRLAARGEALRQGEILTTGSLTGMLFAAPGARALGRLAGIGEVALRFEG</sequence>
<dbReference type="Proteomes" id="UP001526430">
    <property type="component" value="Unassembled WGS sequence"/>
</dbReference>
<keyword evidence="3" id="KW-0378">Hydrolase</keyword>
<evidence type="ECO:0000256" key="1">
    <source>
        <dbReference type="ARBA" id="ARBA00023239"/>
    </source>
</evidence>
<feature type="domain" description="Fumarylacetoacetase-like C-terminal" evidence="2">
    <location>
        <begin position="85"/>
        <end position="234"/>
    </location>
</feature>
<evidence type="ECO:0000313" key="3">
    <source>
        <dbReference type="EMBL" id="MCW8086321.1"/>
    </source>
</evidence>
<dbReference type="PANTHER" id="PTHR30143">
    <property type="entry name" value="ACID HYDRATASE"/>
    <property type="match status" value="1"/>
</dbReference>
<keyword evidence="4" id="KW-1185">Reference proteome</keyword>
<dbReference type="SUPFAM" id="SSF56529">
    <property type="entry name" value="FAH"/>
    <property type="match status" value="1"/>
</dbReference>
<comment type="caution">
    <text evidence="3">The sequence shown here is derived from an EMBL/GenBank/DDBJ whole genome shotgun (WGS) entry which is preliminary data.</text>
</comment>
<evidence type="ECO:0000313" key="4">
    <source>
        <dbReference type="Proteomes" id="UP001526430"/>
    </source>
</evidence>
<reference evidence="3 4" key="1">
    <citation type="submission" date="2022-10" db="EMBL/GenBank/DDBJ databases">
        <title>Roseococcus glaciei nov., sp. nov., isolated from glacier.</title>
        <authorList>
            <person name="Liu Q."/>
            <person name="Xin Y.-H."/>
        </authorList>
    </citation>
    <scope>NUCLEOTIDE SEQUENCE [LARGE SCALE GENOMIC DNA]</scope>
    <source>
        <strain evidence="3 4">MDT2-1-1</strain>
    </source>
</reference>
<keyword evidence="1" id="KW-0456">Lyase</keyword>
<dbReference type="GO" id="GO:0016787">
    <property type="term" value="F:hydrolase activity"/>
    <property type="evidence" value="ECO:0007669"/>
    <property type="project" value="UniProtKB-KW"/>
</dbReference>
<dbReference type="InterPro" id="IPR036663">
    <property type="entry name" value="Fumarylacetoacetase_C_sf"/>
</dbReference>
<evidence type="ECO:0000259" key="2">
    <source>
        <dbReference type="Pfam" id="PF01557"/>
    </source>
</evidence>
<dbReference type="InterPro" id="IPR011234">
    <property type="entry name" value="Fumarylacetoacetase-like_C"/>
</dbReference>
<gene>
    <name evidence="3" type="ORF">OF850_11830</name>
</gene>
<organism evidence="3 4">
    <name type="scientific">Sabulicella glaciei</name>
    <dbReference type="NCBI Taxonomy" id="2984948"/>
    <lineage>
        <taxon>Bacteria</taxon>
        <taxon>Pseudomonadati</taxon>
        <taxon>Pseudomonadota</taxon>
        <taxon>Alphaproteobacteria</taxon>
        <taxon>Acetobacterales</taxon>
        <taxon>Acetobacteraceae</taxon>
        <taxon>Sabulicella</taxon>
    </lineage>
</organism>
<dbReference type="PANTHER" id="PTHR30143:SF0">
    <property type="entry name" value="2-KETO-4-PENTENOATE HYDRATASE"/>
    <property type="match status" value="1"/>
</dbReference>
<name>A0ABT3NVY1_9PROT</name>
<protein>
    <submittedName>
        <fullName evidence="3">Fumarylacetoacetate hydrolase family protein</fullName>
    </submittedName>
</protein>
<proteinExistence type="predicted"/>
<accession>A0ABT3NVY1</accession>
<dbReference type="EMBL" id="JAPFQI010000008">
    <property type="protein sequence ID" value="MCW8086321.1"/>
    <property type="molecule type" value="Genomic_DNA"/>
</dbReference>
<dbReference type="Pfam" id="PF01557">
    <property type="entry name" value="FAA_hydrolase"/>
    <property type="match status" value="1"/>
</dbReference>